<evidence type="ECO:0000256" key="1">
    <source>
        <dbReference type="SAM" id="MobiDB-lite"/>
    </source>
</evidence>
<dbReference type="EMBL" id="LQQO01000037">
    <property type="protein sequence ID" value="KZE11218.1"/>
    <property type="molecule type" value="Genomic_DNA"/>
</dbReference>
<evidence type="ECO:0000259" key="2">
    <source>
        <dbReference type="Pfam" id="PF10108"/>
    </source>
</evidence>
<dbReference type="Pfam" id="PF10108">
    <property type="entry name" value="DNA_pol_B_exo2"/>
    <property type="match status" value="1"/>
</dbReference>
<keyword evidence="4" id="KW-1185">Reference proteome</keyword>
<sequence>MKIDNPFEPRRPRAYVVLDIESAVTDETGHKRYQAMERYVPGNDDQPSRRGYKRHEDPLTTPRWPFQTIVTAAAMVLVEHPDGNLDVSRFVTLSQPDHDERAVITGVLRVLADAPDGAELVSWAGMLHDVPLLTLGAMRHGLTLPKGWGWLGFGGNDPVRHLDFARTTTGGFKMKPVHMAEILASLDIPAKISVPAFAVARLIYAGKWDAVQEACEGDVISTALLLARWRQLHDPRANFAAVEDRILRHVIELRHGRGYLAALAARRAKRFAADFATAANDAATLAPWLDSEAA</sequence>
<dbReference type="RefSeq" id="WP_066692900.1">
    <property type="nucleotide sequence ID" value="NZ_CP117025.1"/>
</dbReference>
<dbReference type="Proteomes" id="UP000076609">
    <property type="component" value="Unassembled WGS sequence"/>
</dbReference>
<protein>
    <recommendedName>
        <fullName evidence="2">Predicted 3'-5' exonuclease PolB-like domain-containing protein</fullName>
    </recommendedName>
</protein>
<proteinExistence type="predicted"/>
<feature type="region of interest" description="Disordered" evidence="1">
    <location>
        <begin position="39"/>
        <end position="59"/>
    </location>
</feature>
<evidence type="ECO:0000313" key="3">
    <source>
        <dbReference type="EMBL" id="KZE11218.1"/>
    </source>
</evidence>
<evidence type="ECO:0000313" key="4">
    <source>
        <dbReference type="Proteomes" id="UP000076609"/>
    </source>
</evidence>
<dbReference type="InterPro" id="IPR012337">
    <property type="entry name" value="RNaseH-like_sf"/>
</dbReference>
<dbReference type="InterPro" id="IPR019288">
    <property type="entry name" value="3'-5'_exonuclease_PolB-like"/>
</dbReference>
<organism evidence="3 4">
    <name type="scientific">Sphingomonas hankookensis</name>
    <dbReference type="NCBI Taxonomy" id="563996"/>
    <lineage>
        <taxon>Bacteria</taxon>
        <taxon>Pseudomonadati</taxon>
        <taxon>Pseudomonadota</taxon>
        <taxon>Alphaproteobacteria</taxon>
        <taxon>Sphingomonadales</taxon>
        <taxon>Sphingomonadaceae</taxon>
        <taxon>Sphingomonas</taxon>
    </lineage>
</organism>
<name>A0ABR5YA51_9SPHN</name>
<gene>
    <name evidence="3" type="ORF">AVT10_17155</name>
</gene>
<accession>A0ABR5YA51</accession>
<feature type="domain" description="Predicted 3'-5' exonuclease PolB-like" evidence="2">
    <location>
        <begin position="65"/>
        <end position="234"/>
    </location>
</feature>
<reference evidence="4" key="1">
    <citation type="submission" date="2016-01" db="EMBL/GenBank/DDBJ databases">
        <title>Draft genome of Chromobacterium sp. F49.</title>
        <authorList>
            <person name="Hong K.W."/>
        </authorList>
    </citation>
    <scope>NUCLEOTIDE SEQUENCE [LARGE SCALE GENOMIC DNA]</scope>
    <source>
        <strain evidence="4">CN3</strain>
    </source>
</reference>
<dbReference type="SUPFAM" id="SSF53098">
    <property type="entry name" value="Ribonuclease H-like"/>
    <property type="match status" value="1"/>
</dbReference>
<comment type="caution">
    <text evidence="3">The sequence shown here is derived from an EMBL/GenBank/DDBJ whole genome shotgun (WGS) entry which is preliminary data.</text>
</comment>